<dbReference type="AlphaFoldDB" id="A0A6B8MA77"/>
<dbReference type="RefSeq" id="WP_016920397.1">
    <property type="nucleotide sequence ID" value="NZ_CP044331.1"/>
</dbReference>
<organism evidence="1 2">
    <name type="scientific">Methylocystis parvus</name>
    <dbReference type="NCBI Taxonomy" id="134"/>
    <lineage>
        <taxon>Bacteria</taxon>
        <taxon>Pseudomonadati</taxon>
        <taxon>Pseudomonadota</taxon>
        <taxon>Alphaproteobacteria</taxon>
        <taxon>Hyphomicrobiales</taxon>
        <taxon>Methylocystaceae</taxon>
        <taxon>Methylocystis</taxon>
    </lineage>
</organism>
<reference evidence="1 2" key="1">
    <citation type="submission" date="2019-09" db="EMBL/GenBank/DDBJ databases">
        <title>Isolation and complete genome sequencing of Methylocystis species.</title>
        <authorList>
            <person name="Rumah B.L."/>
            <person name="Stead C.E."/>
            <person name="Stevens B.C."/>
            <person name="Minton N.P."/>
            <person name="Grosse-Honebrink A."/>
            <person name="Zhang Y."/>
        </authorList>
    </citation>
    <scope>NUCLEOTIDE SEQUENCE [LARGE SCALE GENOMIC DNA]</scope>
    <source>
        <strain evidence="1 2">BRCS2</strain>
    </source>
</reference>
<dbReference type="KEGG" id="mpar:F7D14_08865"/>
<name>A0A6B8MA77_9HYPH</name>
<dbReference type="EMBL" id="CP044331">
    <property type="protein sequence ID" value="QGM97560.1"/>
    <property type="molecule type" value="Genomic_DNA"/>
</dbReference>
<sequence length="76" mass="8506">MSETKRAARRVVRVVIVAIAALRILTSLPVEAAPREKLEVIDSSARSEWIMDEHAWDGGVRFYFLNANHISPACLT</sequence>
<accession>A0A6B8MA77</accession>
<protein>
    <submittedName>
        <fullName evidence="1">Uncharacterized protein</fullName>
    </submittedName>
</protein>
<gene>
    <name evidence="1" type="ORF">F7D14_08865</name>
</gene>
<evidence type="ECO:0000313" key="2">
    <source>
        <dbReference type="Proteomes" id="UP000422569"/>
    </source>
</evidence>
<dbReference type="Proteomes" id="UP000422569">
    <property type="component" value="Chromosome"/>
</dbReference>
<evidence type="ECO:0000313" key="1">
    <source>
        <dbReference type="EMBL" id="QGM97560.1"/>
    </source>
</evidence>
<keyword evidence="2" id="KW-1185">Reference proteome</keyword>
<proteinExistence type="predicted"/>